<dbReference type="EMBL" id="RDSM01000001">
    <property type="protein sequence ID" value="RXH58336.1"/>
    <property type="molecule type" value="Genomic_DNA"/>
</dbReference>
<dbReference type="Proteomes" id="UP000289437">
    <property type="component" value="Unassembled WGS sequence"/>
</dbReference>
<dbReference type="GO" id="GO:0016787">
    <property type="term" value="F:hydrolase activity"/>
    <property type="evidence" value="ECO:0007669"/>
    <property type="project" value="UniProtKB-KW"/>
</dbReference>
<reference evidence="3" key="2">
    <citation type="submission" date="2019-02" db="EMBL/GenBank/DDBJ databases">
        <title>Granulicella sibirica sp. nov., a psychrotolerant acidobacterium isolated from an organic soil layer in forested tundra, West Siberia.</title>
        <authorList>
            <person name="Oshkin I.Y."/>
            <person name="Kulichevskaya I.S."/>
            <person name="Rijpstra W.I.C."/>
            <person name="Sinninghe Damste J.S."/>
            <person name="Rakitin A.L."/>
            <person name="Ravin N.V."/>
            <person name="Dedysh S.N."/>
        </authorList>
    </citation>
    <scope>NUCLEOTIDE SEQUENCE [LARGE SCALE GENOMIC DNA]</scope>
    <source>
        <strain evidence="3">AF10</strain>
    </source>
</reference>
<dbReference type="InterPro" id="IPR032466">
    <property type="entry name" value="Metal_Hydrolase"/>
</dbReference>
<dbReference type="PANTHER" id="PTHR43383:SF2">
    <property type="entry name" value="AMIDOHYDROLASE 2 FAMILY PROTEIN"/>
    <property type="match status" value="1"/>
</dbReference>
<feature type="domain" description="Amidohydrolase-related" evidence="1">
    <location>
        <begin position="264"/>
        <end position="400"/>
    </location>
</feature>
<sequence length="447" mass="48573">MWFSGRVALVGMALGCRAFGQTAASRDVDAGLAAQIAAIRAFDDHAHPVLPPPADKADREFDALPVDNMEAETDTVAWRADDPQLVGAWKALWGFDGVAPLDGVGVGKLAAAKAAVKAREGAGFDAWVLDQAGIGVMVANRVAMSGAEGAALDKARFRWVPYADALLFPLDNAELAAESPDKKLFFPMEDRVRERYLKAVGMGGVPATLEEYLSQVVTPTLKAQKAGGAVAEKFEVAYLRGFDFSDPTQMEAEKIYAKWRGQSYPNEADYKVLQDFLFRYIARECGRLGMAVHLHAMAGGGGYFGVAGANPLLLEPLFDDARLRKTKFVLLHGGWPFVREAGALLQKPNVYLDLSQETLTFSPRTLSGWLREWLETYPEKVLFGTDGYPYSDGMGWEESTWIASKNGREALGLALTGMMRDGEVTRARAEAIAAMVMRGSAEGLYGK</sequence>
<dbReference type="InterPro" id="IPR006680">
    <property type="entry name" value="Amidohydro-rel"/>
</dbReference>
<dbReference type="Gene3D" id="3.20.20.140">
    <property type="entry name" value="Metal-dependent hydrolases"/>
    <property type="match status" value="1"/>
</dbReference>
<evidence type="ECO:0000313" key="3">
    <source>
        <dbReference type="Proteomes" id="UP000289437"/>
    </source>
</evidence>
<accession>A0A4Q0T9A8</accession>
<dbReference type="SUPFAM" id="SSF51556">
    <property type="entry name" value="Metallo-dependent hydrolases"/>
    <property type="match status" value="1"/>
</dbReference>
<organism evidence="2 3">
    <name type="scientific">Granulicella sibirica</name>
    <dbReference type="NCBI Taxonomy" id="2479048"/>
    <lineage>
        <taxon>Bacteria</taxon>
        <taxon>Pseudomonadati</taxon>
        <taxon>Acidobacteriota</taxon>
        <taxon>Terriglobia</taxon>
        <taxon>Terriglobales</taxon>
        <taxon>Acidobacteriaceae</taxon>
        <taxon>Granulicella</taxon>
    </lineage>
</organism>
<name>A0A4Q0T9A8_9BACT</name>
<dbReference type="PANTHER" id="PTHR43383">
    <property type="entry name" value="NODULIN 6"/>
    <property type="match status" value="1"/>
</dbReference>
<protein>
    <submittedName>
        <fullName evidence="2">Amidohydrolase 2</fullName>
    </submittedName>
</protein>
<evidence type="ECO:0000259" key="1">
    <source>
        <dbReference type="Pfam" id="PF04909"/>
    </source>
</evidence>
<dbReference type="AlphaFoldDB" id="A0A4Q0T9A8"/>
<dbReference type="Pfam" id="PF04909">
    <property type="entry name" value="Amidohydro_2"/>
    <property type="match status" value="1"/>
</dbReference>
<gene>
    <name evidence="2" type="ORF">GRAN_1646</name>
</gene>
<keyword evidence="2" id="KW-0378">Hydrolase</keyword>
<proteinExistence type="predicted"/>
<evidence type="ECO:0000313" key="2">
    <source>
        <dbReference type="EMBL" id="RXH58336.1"/>
    </source>
</evidence>
<keyword evidence="3" id="KW-1185">Reference proteome</keyword>
<reference evidence="2 3" key="1">
    <citation type="submission" date="2018-11" db="EMBL/GenBank/DDBJ databases">
        <authorList>
            <person name="Mardanov A.V."/>
            <person name="Ravin N.V."/>
            <person name="Dedysh S.N."/>
        </authorList>
    </citation>
    <scope>NUCLEOTIDE SEQUENCE [LARGE SCALE GENOMIC DNA]</scope>
    <source>
        <strain evidence="2 3">AF10</strain>
    </source>
</reference>
<comment type="caution">
    <text evidence="2">The sequence shown here is derived from an EMBL/GenBank/DDBJ whole genome shotgun (WGS) entry which is preliminary data.</text>
</comment>